<feature type="transmembrane region" description="Helical" evidence="6">
    <location>
        <begin position="208"/>
        <end position="230"/>
    </location>
</feature>
<organism evidence="8 9">
    <name type="scientific">Apiotrichum porosum</name>
    <dbReference type="NCBI Taxonomy" id="105984"/>
    <lineage>
        <taxon>Eukaryota</taxon>
        <taxon>Fungi</taxon>
        <taxon>Dikarya</taxon>
        <taxon>Basidiomycota</taxon>
        <taxon>Agaricomycotina</taxon>
        <taxon>Tremellomycetes</taxon>
        <taxon>Trichosporonales</taxon>
        <taxon>Trichosporonaceae</taxon>
        <taxon>Apiotrichum</taxon>
    </lineage>
</organism>
<dbReference type="STRING" id="105984.A0A427XX73"/>
<evidence type="ECO:0000256" key="6">
    <source>
        <dbReference type="SAM" id="Phobius"/>
    </source>
</evidence>
<dbReference type="SMART" id="SM00014">
    <property type="entry name" value="acidPPc"/>
    <property type="match status" value="1"/>
</dbReference>
<evidence type="ECO:0000259" key="7">
    <source>
        <dbReference type="SMART" id="SM00014"/>
    </source>
</evidence>
<dbReference type="InterPro" id="IPR036938">
    <property type="entry name" value="PAP2/HPO_sf"/>
</dbReference>
<comment type="caution">
    <text evidence="8">The sequence shown here is derived from an EMBL/GenBank/DDBJ whole genome shotgun (WGS) entry which is preliminary data.</text>
</comment>
<dbReference type="SUPFAM" id="SSF48317">
    <property type="entry name" value="Acid phosphatase/Vanadium-dependent haloperoxidase"/>
    <property type="match status" value="1"/>
</dbReference>
<dbReference type="CDD" id="cd03386">
    <property type="entry name" value="PAP2_Aur1_like"/>
    <property type="match status" value="1"/>
</dbReference>
<dbReference type="GO" id="GO:0030148">
    <property type="term" value="P:sphingolipid biosynthetic process"/>
    <property type="evidence" value="ECO:0007669"/>
    <property type="project" value="TreeGrafter"/>
</dbReference>
<dbReference type="Proteomes" id="UP000279236">
    <property type="component" value="Unassembled WGS sequence"/>
</dbReference>
<feature type="transmembrane region" description="Helical" evidence="6">
    <location>
        <begin position="176"/>
        <end position="196"/>
    </location>
</feature>
<proteinExistence type="predicted"/>
<dbReference type="InterPro" id="IPR052185">
    <property type="entry name" value="IPC_Synthase-Related"/>
</dbReference>
<name>A0A427XX73_9TREE</name>
<evidence type="ECO:0000313" key="8">
    <source>
        <dbReference type="EMBL" id="RSH83401.1"/>
    </source>
</evidence>
<feature type="transmembrane region" description="Helical" evidence="6">
    <location>
        <begin position="324"/>
        <end position="343"/>
    </location>
</feature>
<evidence type="ECO:0000313" key="9">
    <source>
        <dbReference type="Proteomes" id="UP000279236"/>
    </source>
</evidence>
<dbReference type="GO" id="GO:0070916">
    <property type="term" value="C:inositol phosphoceramide synthase complex"/>
    <property type="evidence" value="ECO:0007669"/>
    <property type="project" value="TreeGrafter"/>
</dbReference>
<feature type="transmembrane region" description="Helical" evidence="6">
    <location>
        <begin position="140"/>
        <end position="156"/>
    </location>
</feature>
<gene>
    <name evidence="8" type="primary">IPC1</name>
    <name evidence="8" type="ORF">EHS24_007085</name>
</gene>
<keyword evidence="2 6" id="KW-0812">Transmembrane</keyword>
<evidence type="ECO:0000256" key="2">
    <source>
        <dbReference type="ARBA" id="ARBA00022692"/>
    </source>
</evidence>
<dbReference type="PANTHER" id="PTHR31310">
    <property type="match status" value="1"/>
</dbReference>
<evidence type="ECO:0000256" key="4">
    <source>
        <dbReference type="ARBA" id="ARBA00023136"/>
    </source>
</evidence>
<dbReference type="RefSeq" id="XP_028477353.1">
    <property type="nucleotide sequence ID" value="XM_028622461.1"/>
</dbReference>
<dbReference type="GeneID" id="39591628"/>
<dbReference type="OrthoDB" id="5784at2759"/>
<dbReference type="InterPro" id="IPR026841">
    <property type="entry name" value="Aur1/Ipt1"/>
</dbReference>
<dbReference type="EMBL" id="RSCE01000004">
    <property type="protein sequence ID" value="RSH83401.1"/>
    <property type="molecule type" value="Genomic_DNA"/>
</dbReference>
<evidence type="ECO:0000256" key="1">
    <source>
        <dbReference type="ARBA" id="ARBA00004141"/>
    </source>
</evidence>
<comment type="subcellular location">
    <subcellularLocation>
        <location evidence="1">Membrane</location>
        <topology evidence="1">Multi-pass membrane protein</topology>
    </subcellularLocation>
</comment>
<dbReference type="GO" id="GO:0016020">
    <property type="term" value="C:membrane"/>
    <property type="evidence" value="ECO:0007669"/>
    <property type="project" value="UniProtKB-SubCell"/>
</dbReference>
<keyword evidence="4 6" id="KW-0472">Membrane</keyword>
<feature type="transmembrane region" description="Helical" evidence="6">
    <location>
        <begin position="71"/>
        <end position="93"/>
    </location>
</feature>
<feature type="region of interest" description="Disordered" evidence="5">
    <location>
        <begin position="382"/>
        <end position="409"/>
    </location>
</feature>
<protein>
    <submittedName>
        <fullName evidence="8">Aureobasidin resistance protein Aur1</fullName>
    </submittedName>
</protein>
<dbReference type="AlphaFoldDB" id="A0A427XX73"/>
<dbReference type="InterPro" id="IPR000326">
    <property type="entry name" value="PAP2/HPO"/>
</dbReference>
<dbReference type="GO" id="GO:0006676">
    <property type="term" value="P:mannosyl diphosphorylinositol ceramide metabolic process"/>
    <property type="evidence" value="ECO:0007669"/>
    <property type="project" value="TreeGrafter"/>
</dbReference>
<dbReference type="PANTHER" id="PTHR31310:SF11">
    <property type="entry name" value="INOSITOL PHOSPHORYLCERAMIDE SYNTHASE CATALYTIC SUBUNIT AUR1"/>
    <property type="match status" value="1"/>
</dbReference>
<evidence type="ECO:0000256" key="5">
    <source>
        <dbReference type="SAM" id="MobiDB-lite"/>
    </source>
</evidence>
<evidence type="ECO:0000256" key="3">
    <source>
        <dbReference type="ARBA" id="ARBA00022989"/>
    </source>
</evidence>
<keyword evidence="9" id="KW-1185">Reference proteome</keyword>
<keyword evidence="3 6" id="KW-1133">Transmembrane helix</keyword>
<feature type="domain" description="Phosphatidic acid phosphatase type 2/haloperoxidase" evidence="7">
    <location>
        <begin position="199"/>
        <end position="339"/>
    </location>
</feature>
<feature type="transmembrane region" description="Helical" evidence="6">
    <location>
        <begin position="113"/>
        <end position="133"/>
    </location>
</feature>
<reference evidence="8 9" key="1">
    <citation type="submission" date="2018-11" db="EMBL/GenBank/DDBJ databases">
        <title>Genome sequence of Apiotrichum porosum DSM 27194.</title>
        <authorList>
            <person name="Aliyu H."/>
            <person name="Gorte O."/>
            <person name="Ochsenreither K."/>
        </authorList>
    </citation>
    <scope>NUCLEOTIDE SEQUENCE [LARGE SCALE GENOMIC DNA]</scope>
    <source>
        <strain evidence="8 9">DSM 27194</strain>
    </source>
</reference>
<accession>A0A427XX73</accession>
<dbReference type="Pfam" id="PF14378">
    <property type="entry name" value="PAP2_3"/>
    <property type="match status" value="1"/>
</dbReference>
<sequence length="423" mass="46755">MSTIPRMVVAPIARVARNMPFVPSSLPTSPKHLLTPAVLAVTAALQRLDLSRDPRKTVAKAKAHKPTLADLAQWSLMAAVWAYTLWIMPSVPLKLLIVTSWSIAVAIPLTSQFVWPATPVLTWVVMFFCARYVPTSSRPGIHVALLPALESVMYGANISDLQTRFTHPLLDILAWLPYGVLHFALPGVVAIFLWVFGPRGSAQFWGKAFGFMNLFGVITQILLPCSAPWYELIHGLTPANYGMPGSPGGLLRIDRFFHSSGYTNTFGNAPLVFGAFPSLHSGCAVMEALFLSHFFPFLKPLYWGYVGILWWATMYLSHHYLFDLSGGACLSVLVFYLFMPLEFRDIDGLKWSQGDGYEMVTTAPDAARDRDVDFDEEIRKLEDSGEADEEAAIEGNEAESSAGARNKRTVSWGETKVLGEDAH</sequence>